<dbReference type="HOGENOM" id="CLU_217477_0_0_9"/>
<dbReference type="KEGG" id="bli:BL05208"/>
<dbReference type="STRING" id="279010.BL05208"/>
<reference evidence="1 2" key="1">
    <citation type="journal article" date="2004" name="Genome Biol.">
        <title>Complete genome sequence of the industrial bacterium Bacillus licheniformis and comparisons with closely related Bacillus species.</title>
        <authorList>
            <person name="Rey M.W."/>
            <person name="Ramaiya P."/>
            <person name="Nelson B.A."/>
            <person name="Brody-Karpin S.D."/>
            <person name="Zaretsky E.J."/>
            <person name="Tang M."/>
            <person name="Lopez de Leon A."/>
            <person name="Xiang H."/>
            <person name="Gusti V."/>
            <person name="Clausen I.G."/>
            <person name="Olsen P.B."/>
            <person name="Rasmussen M.D."/>
            <person name="Andersen J.T."/>
            <person name="Jorgensen P.L."/>
            <person name="Larsen T.S."/>
            <person name="Sorokin A."/>
            <person name="Bolotin A."/>
            <person name="Lapidus A."/>
            <person name="Galleron N."/>
            <person name="Ehrlich S.D."/>
            <person name="Berka R.M."/>
        </authorList>
    </citation>
    <scope>NUCLEOTIDE SEQUENCE [LARGE SCALE GENOMIC DNA]</scope>
    <source>
        <strain evidence="2">ATCC 14580 / DSM 13 / JCM 2505 / CCUG 7422 / NBRC 12200 / NCIMB 9375 / NCTC 10341 / NRRL NRS-1264 / Gibson 46</strain>
    </source>
</reference>
<evidence type="ECO:0000313" key="2">
    <source>
        <dbReference type="Proteomes" id="UP000000606"/>
    </source>
</evidence>
<dbReference type="EMBL" id="CP000002">
    <property type="protein sequence ID" value="AAU23750.1"/>
    <property type="molecule type" value="Genomic_DNA"/>
</dbReference>
<evidence type="ECO:0000313" key="1">
    <source>
        <dbReference type="EMBL" id="AAU23750.1"/>
    </source>
</evidence>
<gene>
    <name evidence="1" type="ordered locus">BL05208</name>
</gene>
<keyword evidence="2" id="KW-1185">Reference proteome</keyword>
<name>Q62U09_BACLD</name>
<dbReference type="Proteomes" id="UP000000606">
    <property type="component" value="Chromosome"/>
</dbReference>
<protein>
    <submittedName>
        <fullName evidence="1">Uncharacterized protein</fullName>
    </submittedName>
</protein>
<dbReference type="AlphaFoldDB" id="Q62U09"/>
<proteinExistence type="predicted"/>
<organism evidence="1 2">
    <name type="scientific">Bacillus licheniformis (strain ATCC 14580 / DSM 13 / JCM 2505 / CCUG 7422 / NBRC 12200 / NCIMB 9375 / NCTC 10341 / NRRL NRS-1264 / Gibson 46)</name>
    <dbReference type="NCBI Taxonomy" id="279010"/>
    <lineage>
        <taxon>Bacteria</taxon>
        <taxon>Bacillati</taxon>
        <taxon>Bacillota</taxon>
        <taxon>Bacilli</taxon>
        <taxon>Bacillales</taxon>
        <taxon>Bacillaceae</taxon>
        <taxon>Bacillus</taxon>
    </lineage>
</organism>
<sequence length="47" mass="5170">MESKMKIGLGVLIIGLGFLSHFRFSNNNDMNTASRNTTSAPSHDFIV</sequence>
<accession>Q62U09</accession>